<evidence type="ECO:0000313" key="1">
    <source>
        <dbReference type="EMBL" id="QSZ29076.1"/>
    </source>
</evidence>
<dbReference type="AlphaFoldDB" id="A0A8A3P1N1"/>
<keyword evidence="2" id="KW-1185">Reference proteome</keyword>
<sequence>MSSETPAMAVKPIEYQDDFEKIQPLSTAWVKWDVKSGSDRTHEPIINTNYHLEGSPCQV</sequence>
<organism evidence="1 2">
    <name type="scientific">Monilinia vaccinii-corymbosi</name>
    <dbReference type="NCBI Taxonomy" id="61207"/>
    <lineage>
        <taxon>Eukaryota</taxon>
        <taxon>Fungi</taxon>
        <taxon>Dikarya</taxon>
        <taxon>Ascomycota</taxon>
        <taxon>Pezizomycotina</taxon>
        <taxon>Leotiomycetes</taxon>
        <taxon>Helotiales</taxon>
        <taxon>Sclerotiniaceae</taxon>
        <taxon>Monilinia</taxon>
    </lineage>
</organism>
<reference evidence="1" key="1">
    <citation type="submission" date="2020-10" db="EMBL/GenBank/DDBJ databases">
        <title>Genome Sequence of Monilinia vaccinii-corymbosi Sheds Light on Mummy Berry Disease Infection of Blueberry and Mating Type.</title>
        <authorList>
            <person name="Yow A.G."/>
            <person name="Zhang Y."/>
            <person name="Bansal K."/>
            <person name="Eacker S.M."/>
            <person name="Sullivan S."/>
            <person name="Liachko I."/>
            <person name="Cubeta M.A."/>
            <person name="Rollins J.A."/>
            <person name="Ashrafi H."/>
        </authorList>
    </citation>
    <scope>NUCLEOTIDE SEQUENCE</scope>
    <source>
        <strain evidence="1">RL-1</strain>
    </source>
</reference>
<protein>
    <submittedName>
        <fullName evidence="1">Uncharacterized protein</fullName>
    </submittedName>
</protein>
<evidence type="ECO:0000313" key="2">
    <source>
        <dbReference type="Proteomes" id="UP000672032"/>
    </source>
</evidence>
<dbReference type="Proteomes" id="UP000672032">
    <property type="component" value="Chromosome 1"/>
</dbReference>
<accession>A0A8A3P1N1</accession>
<name>A0A8A3P1N1_9HELO</name>
<dbReference type="OrthoDB" id="3541842at2759"/>
<gene>
    <name evidence="1" type="ORF">DSL72_003586</name>
</gene>
<dbReference type="EMBL" id="CP063405">
    <property type="protein sequence ID" value="QSZ29076.1"/>
    <property type="molecule type" value="Genomic_DNA"/>
</dbReference>
<proteinExistence type="predicted"/>